<comment type="function">
    <text evidence="1">Alpha-L-fucosidase is responsible for hydrolyzing the alpha-1,6-linked fucose joined to the reducing-end N-acetylglucosamine of the carbohydrate moieties of glycoproteins.</text>
</comment>
<dbReference type="InterPro" id="IPR057739">
    <property type="entry name" value="Glyco_hydro_29_N"/>
</dbReference>
<evidence type="ECO:0000256" key="6">
    <source>
        <dbReference type="ARBA" id="ARBA00023295"/>
    </source>
</evidence>
<sequence length="568" mass="63639">MRPCSSFDTNSPQITITQVNSSTRWFEGKPQVQIFDVVLNNTGKKTWLTTKDNLTISIESENLKTVQTAYVKRLQPGDSVIVQVGVQNEHGIKQGSAGPATALAKWGSNSSTSLDITATYGIPTYNASASSVNQHESPDWFRDAKFGIFIHWGLYSVPAYGGVGKNENYAEWYWSSQMSPSDPTKTYQYHLEHYGPDFLYDDFMQNFTADKFQPKDWVDLVADSGARYIVPVTKHHDGFALFDMPETVSKRNSVKQPPHRDFLKEIFNAAEAYQPSLRRGTYFSMPEWFNPAFSNYTWLDSFGIVPYTGFVEVNDFIPDIQYPQMNILAYEYKTDIMWCDITMPTSRLSPQFASDWLNSEYANNRQVTINSRCGVIEGDFDTSAEYASNVPLSLRHFEATRGMDPHSFGYNVATPDSAYLNASGIVTTLIDTVAKNGNLLLDIGPRGDGSIPEVMESNLRMVGGWLRGHGEGVFGTKYWANGPGNGDFRYTTTDDAFYVHFLGQPSIGDMVVSDFVPYLDGDEVTVVGGEMHGVVVDSNVNSDGRLVLHLSEDVVMADRYAWSFKIEY</sequence>
<dbReference type="GO" id="GO:0004560">
    <property type="term" value="F:alpha-L-fucosidase activity"/>
    <property type="evidence" value="ECO:0007669"/>
    <property type="project" value="UniProtKB-EC"/>
</dbReference>
<dbReference type="PANTHER" id="PTHR10030">
    <property type="entry name" value="ALPHA-L-FUCOSIDASE"/>
    <property type="match status" value="1"/>
</dbReference>
<dbReference type="OrthoDB" id="6039950at2759"/>
<evidence type="ECO:0000256" key="3">
    <source>
        <dbReference type="ARBA" id="ARBA00012662"/>
    </source>
</evidence>
<keyword evidence="4" id="KW-0732">Signal</keyword>
<name>A0A9W9KJT6_9EURO</name>
<gene>
    <name evidence="8" type="ORF">N7456_005081</name>
</gene>
<dbReference type="Proteomes" id="UP001149165">
    <property type="component" value="Unassembled WGS sequence"/>
</dbReference>
<reference evidence="8" key="2">
    <citation type="journal article" date="2023" name="IMA Fungus">
        <title>Comparative genomic study of the Penicillium genus elucidates a diverse pangenome and 15 lateral gene transfer events.</title>
        <authorList>
            <person name="Petersen C."/>
            <person name="Sorensen T."/>
            <person name="Nielsen M.R."/>
            <person name="Sondergaard T.E."/>
            <person name="Sorensen J.L."/>
            <person name="Fitzpatrick D.A."/>
            <person name="Frisvad J.C."/>
            <person name="Nielsen K.L."/>
        </authorList>
    </citation>
    <scope>NUCLEOTIDE SEQUENCE</scope>
    <source>
        <strain evidence="8">IBT 30069</strain>
    </source>
</reference>
<protein>
    <recommendedName>
        <fullName evidence="3">alpha-L-fucosidase</fullName>
        <ecNumber evidence="3">3.2.1.51</ecNumber>
    </recommendedName>
</protein>
<evidence type="ECO:0000259" key="7">
    <source>
        <dbReference type="Pfam" id="PF01120"/>
    </source>
</evidence>
<evidence type="ECO:0000256" key="5">
    <source>
        <dbReference type="ARBA" id="ARBA00022801"/>
    </source>
</evidence>
<dbReference type="Pfam" id="PF01120">
    <property type="entry name" value="Alpha_L_fucos"/>
    <property type="match status" value="1"/>
</dbReference>
<dbReference type="InterPro" id="IPR000933">
    <property type="entry name" value="Glyco_hydro_29"/>
</dbReference>
<dbReference type="GO" id="GO:0006004">
    <property type="term" value="P:fucose metabolic process"/>
    <property type="evidence" value="ECO:0007669"/>
    <property type="project" value="InterPro"/>
</dbReference>
<keyword evidence="5" id="KW-0378">Hydrolase</keyword>
<keyword evidence="6" id="KW-0326">Glycosidase</keyword>
<dbReference type="SMART" id="SM00812">
    <property type="entry name" value="Alpha_L_fucos"/>
    <property type="match status" value="1"/>
</dbReference>
<proteinExistence type="inferred from homology"/>
<feature type="domain" description="Glycoside hydrolase family 29 N-terminal" evidence="7">
    <location>
        <begin position="124"/>
        <end position="471"/>
    </location>
</feature>
<keyword evidence="9" id="KW-1185">Reference proteome</keyword>
<dbReference type="EMBL" id="JAPQKH010000003">
    <property type="protein sequence ID" value="KAJ5108406.1"/>
    <property type="molecule type" value="Genomic_DNA"/>
</dbReference>
<dbReference type="GO" id="GO:0016139">
    <property type="term" value="P:glycoside catabolic process"/>
    <property type="evidence" value="ECO:0007669"/>
    <property type="project" value="TreeGrafter"/>
</dbReference>
<evidence type="ECO:0000256" key="1">
    <source>
        <dbReference type="ARBA" id="ARBA00004071"/>
    </source>
</evidence>
<dbReference type="InterPro" id="IPR016286">
    <property type="entry name" value="FUC_metazoa-typ"/>
</dbReference>
<dbReference type="EC" id="3.2.1.51" evidence="3"/>
<comment type="similarity">
    <text evidence="2">Belongs to the glycosyl hydrolase 29 family.</text>
</comment>
<evidence type="ECO:0000256" key="2">
    <source>
        <dbReference type="ARBA" id="ARBA00007951"/>
    </source>
</evidence>
<dbReference type="Gene3D" id="3.20.20.80">
    <property type="entry name" value="Glycosidases"/>
    <property type="match status" value="1"/>
</dbReference>
<evidence type="ECO:0000256" key="4">
    <source>
        <dbReference type="ARBA" id="ARBA00022729"/>
    </source>
</evidence>
<dbReference type="AlphaFoldDB" id="A0A9W9KJT6"/>
<evidence type="ECO:0000313" key="8">
    <source>
        <dbReference type="EMBL" id="KAJ5108406.1"/>
    </source>
</evidence>
<evidence type="ECO:0000313" key="9">
    <source>
        <dbReference type="Proteomes" id="UP001149165"/>
    </source>
</evidence>
<comment type="caution">
    <text evidence="8">The sequence shown here is derived from an EMBL/GenBank/DDBJ whole genome shotgun (WGS) entry which is preliminary data.</text>
</comment>
<reference evidence="8" key="1">
    <citation type="submission" date="2022-11" db="EMBL/GenBank/DDBJ databases">
        <authorList>
            <person name="Petersen C."/>
        </authorList>
    </citation>
    <scope>NUCLEOTIDE SEQUENCE</scope>
    <source>
        <strain evidence="8">IBT 30069</strain>
    </source>
</reference>
<accession>A0A9W9KJT6</accession>
<dbReference type="PRINTS" id="PR00741">
    <property type="entry name" value="GLHYDRLASE29"/>
</dbReference>
<dbReference type="PANTHER" id="PTHR10030:SF37">
    <property type="entry name" value="ALPHA-L-FUCOSIDASE-RELATED"/>
    <property type="match status" value="1"/>
</dbReference>
<organism evidence="8 9">
    <name type="scientific">Penicillium angulare</name>
    <dbReference type="NCBI Taxonomy" id="116970"/>
    <lineage>
        <taxon>Eukaryota</taxon>
        <taxon>Fungi</taxon>
        <taxon>Dikarya</taxon>
        <taxon>Ascomycota</taxon>
        <taxon>Pezizomycotina</taxon>
        <taxon>Eurotiomycetes</taxon>
        <taxon>Eurotiomycetidae</taxon>
        <taxon>Eurotiales</taxon>
        <taxon>Aspergillaceae</taxon>
        <taxon>Penicillium</taxon>
    </lineage>
</organism>
<dbReference type="InterPro" id="IPR017853">
    <property type="entry name" value="GH"/>
</dbReference>
<dbReference type="SUPFAM" id="SSF51445">
    <property type="entry name" value="(Trans)glycosidases"/>
    <property type="match status" value="1"/>
</dbReference>